<dbReference type="SUPFAM" id="SSF51695">
    <property type="entry name" value="PLC-like phosphodiesterases"/>
    <property type="match status" value="1"/>
</dbReference>
<dbReference type="AlphaFoldDB" id="A0A3A1Y9S7"/>
<dbReference type="Gene3D" id="3.20.20.190">
    <property type="entry name" value="Phosphatidylinositol (PI) phosphodiesterase"/>
    <property type="match status" value="1"/>
</dbReference>
<feature type="transmembrane region" description="Helical" evidence="1">
    <location>
        <begin position="6"/>
        <end position="24"/>
    </location>
</feature>
<keyword evidence="3" id="KW-1185">Reference proteome</keyword>
<reference evidence="2 3" key="1">
    <citation type="submission" date="2017-08" db="EMBL/GenBank/DDBJ databases">
        <title>Reclassification of Bisgaard taxon 37 and 44.</title>
        <authorList>
            <person name="Christensen H."/>
        </authorList>
    </citation>
    <scope>NUCLEOTIDE SEQUENCE [LARGE SCALE GENOMIC DNA]</scope>
    <source>
        <strain evidence="2 3">B96_3</strain>
    </source>
</reference>
<comment type="caution">
    <text evidence="2">The sequence shown here is derived from an EMBL/GenBank/DDBJ whole genome shotgun (WGS) entry which is preliminary data.</text>
</comment>
<dbReference type="GO" id="GO:0008081">
    <property type="term" value="F:phosphoric diester hydrolase activity"/>
    <property type="evidence" value="ECO:0007669"/>
    <property type="project" value="InterPro"/>
</dbReference>
<keyword evidence="1" id="KW-0472">Membrane</keyword>
<keyword evidence="1" id="KW-1133">Transmembrane helix</keyword>
<dbReference type="RefSeq" id="WP_119524578.1">
    <property type="nucleotide sequence ID" value="NZ_NRHC01000019.1"/>
</dbReference>
<accession>A0A3A1Y9S7</accession>
<organism evidence="2 3">
    <name type="scientific">Psittacicella hinzii</name>
    <dbReference type="NCBI Taxonomy" id="2028575"/>
    <lineage>
        <taxon>Bacteria</taxon>
        <taxon>Pseudomonadati</taxon>
        <taxon>Pseudomonadota</taxon>
        <taxon>Gammaproteobacteria</taxon>
        <taxon>Pasteurellales</taxon>
        <taxon>Psittacicellaceae</taxon>
        <taxon>Psittacicella</taxon>
    </lineage>
</organism>
<sequence length="334" mass="39110">MLKLKYLVYLLVFAVICWQTYVHLDLSTDKRHYNPLDKLTSMRKFTLAKTLSEEKAIISEEKYPRLLNYHENNHLITLGHVDYLKNIWLDLQLTKDNNIIIVPQVDLKKLSNITLLYPEVEQQDGDINLSSLTWKQLQQVEFYQDGYTWLTLEQYIQASKDLNITLWLNLTNASKFYLQENRDFASLVYQTVKNEQIAPERVNFISNSLLILSHLSRDFIRVDKLAYNLAFYITPGLDIPKEQPDVNLGYTSFVPVANKVILDESYAIAEINGDYKLINDWYTQLLFASKKPIYLYADSLKNSHQLFLNYNLILSSKFKGIISQFNAQDLHFAR</sequence>
<dbReference type="OrthoDB" id="5675134at2"/>
<keyword evidence="1" id="KW-0812">Transmembrane</keyword>
<gene>
    <name evidence="2" type="ORF">CKF54_01820</name>
</gene>
<evidence type="ECO:0000256" key="1">
    <source>
        <dbReference type="SAM" id="Phobius"/>
    </source>
</evidence>
<protein>
    <submittedName>
        <fullName evidence="2">Uncharacterized protein</fullName>
    </submittedName>
</protein>
<dbReference type="InterPro" id="IPR017946">
    <property type="entry name" value="PLC-like_Pdiesterase_TIM-brl"/>
</dbReference>
<dbReference type="EMBL" id="NRHC01000019">
    <property type="protein sequence ID" value="RIY33979.1"/>
    <property type="molecule type" value="Genomic_DNA"/>
</dbReference>
<evidence type="ECO:0000313" key="2">
    <source>
        <dbReference type="EMBL" id="RIY33979.1"/>
    </source>
</evidence>
<dbReference type="GO" id="GO:0006629">
    <property type="term" value="P:lipid metabolic process"/>
    <property type="evidence" value="ECO:0007669"/>
    <property type="project" value="InterPro"/>
</dbReference>
<dbReference type="Proteomes" id="UP000265691">
    <property type="component" value="Unassembled WGS sequence"/>
</dbReference>
<name>A0A3A1Y9S7_9GAMM</name>
<proteinExistence type="predicted"/>
<evidence type="ECO:0000313" key="3">
    <source>
        <dbReference type="Proteomes" id="UP000265691"/>
    </source>
</evidence>